<dbReference type="SUPFAM" id="SSF56672">
    <property type="entry name" value="DNA/RNA polymerases"/>
    <property type="match status" value="1"/>
</dbReference>
<dbReference type="Proteomes" id="UP000031668">
    <property type="component" value="Unassembled WGS sequence"/>
</dbReference>
<dbReference type="AlphaFoldDB" id="A0A0C2ISX8"/>
<evidence type="ECO:0000256" key="1">
    <source>
        <dbReference type="SAM" id="MobiDB-lite"/>
    </source>
</evidence>
<evidence type="ECO:0008006" key="4">
    <source>
        <dbReference type="Google" id="ProtNLM"/>
    </source>
</evidence>
<dbReference type="Gene3D" id="3.10.10.10">
    <property type="entry name" value="HIV Type 1 Reverse Transcriptase, subunit A, domain 1"/>
    <property type="match status" value="1"/>
</dbReference>
<dbReference type="InterPro" id="IPR043502">
    <property type="entry name" value="DNA/RNA_pol_sf"/>
</dbReference>
<proteinExistence type="predicted"/>
<gene>
    <name evidence="2" type="ORF">RF11_09514</name>
</gene>
<keyword evidence="3" id="KW-1185">Reference proteome</keyword>
<dbReference type="PANTHER" id="PTHR33064">
    <property type="entry name" value="POL PROTEIN"/>
    <property type="match status" value="1"/>
</dbReference>
<reference evidence="2 3" key="1">
    <citation type="journal article" date="2014" name="Genome Biol. Evol.">
        <title>The genome of the myxosporean Thelohanellus kitauei shows adaptations to nutrient acquisition within its fish host.</title>
        <authorList>
            <person name="Yang Y."/>
            <person name="Xiong J."/>
            <person name="Zhou Z."/>
            <person name="Huo F."/>
            <person name="Miao W."/>
            <person name="Ran C."/>
            <person name="Liu Y."/>
            <person name="Zhang J."/>
            <person name="Feng J."/>
            <person name="Wang M."/>
            <person name="Wang M."/>
            <person name="Wang L."/>
            <person name="Yao B."/>
        </authorList>
    </citation>
    <scope>NUCLEOTIDE SEQUENCE [LARGE SCALE GENOMIC DNA]</scope>
    <source>
        <strain evidence="2">Wuqing</strain>
    </source>
</reference>
<dbReference type="InterPro" id="IPR051320">
    <property type="entry name" value="Viral_Replic_Matur_Polypro"/>
</dbReference>
<dbReference type="EMBL" id="JWZT01002810">
    <property type="protein sequence ID" value="KII68544.1"/>
    <property type="molecule type" value="Genomic_DNA"/>
</dbReference>
<accession>A0A0C2ISX8</accession>
<dbReference type="Gene3D" id="3.30.70.270">
    <property type="match status" value="1"/>
</dbReference>
<dbReference type="OMA" id="TRASHIH"/>
<dbReference type="PANTHER" id="PTHR33064:SF37">
    <property type="entry name" value="RIBONUCLEASE H"/>
    <property type="match status" value="1"/>
</dbReference>
<protein>
    <recommendedName>
        <fullName evidence="4">Reverse transcriptase/retrotransposon-derived protein RNase H-like domain-containing protein</fullName>
    </recommendedName>
</protein>
<evidence type="ECO:0000313" key="2">
    <source>
        <dbReference type="EMBL" id="KII68544.1"/>
    </source>
</evidence>
<feature type="region of interest" description="Disordered" evidence="1">
    <location>
        <begin position="196"/>
        <end position="216"/>
    </location>
</feature>
<dbReference type="InterPro" id="IPR043128">
    <property type="entry name" value="Rev_trsase/Diguanyl_cyclase"/>
</dbReference>
<name>A0A0C2ISX8_THEKT</name>
<organism evidence="2 3">
    <name type="scientific">Thelohanellus kitauei</name>
    <name type="common">Myxosporean</name>
    <dbReference type="NCBI Taxonomy" id="669202"/>
    <lineage>
        <taxon>Eukaryota</taxon>
        <taxon>Metazoa</taxon>
        <taxon>Cnidaria</taxon>
        <taxon>Myxozoa</taxon>
        <taxon>Myxosporea</taxon>
        <taxon>Bivalvulida</taxon>
        <taxon>Platysporina</taxon>
        <taxon>Myxobolidae</taxon>
        <taxon>Thelohanellus</taxon>
    </lineage>
</organism>
<sequence length="367" mass="42311">MNAVALKLQILLIYQPATLRPKPESTLHLRESLLKSFGISRRERAARHLGIPRLLYHKPSILLSEMRSLNVRSYRVYIIFVEMLFRQLHDDIRLQLAHLDITDLDILGEHFGQKPGIVERYVNTRRILSAPNSEQSESIIGADFLRRQNLLVYDKGRRVFDPETYLSFHCTLTRASHIHMRNASLKKERLPFSFGEHSRDHYKQNSQQTTSSTKDRLLSRDKLTVAKTECIIIDELGIIRRSKRRCSSPLTIVPKQSGDYRPCIISLPEKVEAICSFPEPISKKELQQFYCMINHNHRYIAAVENLMKPLHSALLNKSKSVVWSEEMDMTFRKVMEAPAKATFLVFSESNAPLALTTNASIIAVELF</sequence>
<evidence type="ECO:0000313" key="3">
    <source>
        <dbReference type="Proteomes" id="UP000031668"/>
    </source>
</evidence>
<comment type="caution">
    <text evidence="2">The sequence shown here is derived from an EMBL/GenBank/DDBJ whole genome shotgun (WGS) entry which is preliminary data.</text>
</comment>